<dbReference type="Proteomes" id="UP000077266">
    <property type="component" value="Unassembled WGS sequence"/>
</dbReference>
<evidence type="ECO:0000313" key="2">
    <source>
        <dbReference type="EMBL" id="KZV87470.1"/>
    </source>
</evidence>
<keyword evidence="1" id="KW-0472">Membrane</keyword>
<dbReference type="OrthoDB" id="3029001at2759"/>
<keyword evidence="3" id="KW-1185">Reference proteome</keyword>
<name>A0A165EQE2_EXIGL</name>
<dbReference type="InParanoid" id="A0A165EQE2"/>
<reference evidence="2 3" key="1">
    <citation type="journal article" date="2016" name="Mol. Biol. Evol.">
        <title>Comparative Genomics of Early-Diverging Mushroom-Forming Fungi Provides Insights into the Origins of Lignocellulose Decay Capabilities.</title>
        <authorList>
            <person name="Nagy L.G."/>
            <person name="Riley R."/>
            <person name="Tritt A."/>
            <person name="Adam C."/>
            <person name="Daum C."/>
            <person name="Floudas D."/>
            <person name="Sun H."/>
            <person name="Yadav J.S."/>
            <person name="Pangilinan J."/>
            <person name="Larsson K.H."/>
            <person name="Matsuura K."/>
            <person name="Barry K."/>
            <person name="Labutti K."/>
            <person name="Kuo R."/>
            <person name="Ohm R.A."/>
            <person name="Bhattacharya S.S."/>
            <person name="Shirouzu T."/>
            <person name="Yoshinaga Y."/>
            <person name="Martin F.M."/>
            <person name="Grigoriev I.V."/>
            <person name="Hibbett D.S."/>
        </authorList>
    </citation>
    <scope>NUCLEOTIDE SEQUENCE [LARGE SCALE GENOMIC DNA]</scope>
    <source>
        <strain evidence="2 3">HHB12029</strain>
    </source>
</reference>
<accession>A0A165EQE2</accession>
<dbReference type="EMBL" id="KV426124">
    <property type="protein sequence ID" value="KZV87470.1"/>
    <property type="molecule type" value="Genomic_DNA"/>
</dbReference>
<dbReference type="AlphaFoldDB" id="A0A165EQE2"/>
<feature type="transmembrane region" description="Helical" evidence="1">
    <location>
        <begin position="58"/>
        <end position="77"/>
    </location>
</feature>
<gene>
    <name evidence="2" type="ORF">EXIGLDRAFT_620578</name>
</gene>
<feature type="non-terminal residue" evidence="2">
    <location>
        <position position="222"/>
    </location>
</feature>
<proteinExistence type="predicted"/>
<protein>
    <submittedName>
        <fullName evidence="2">Uncharacterized protein</fullName>
    </submittedName>
</protein>
<dbReference type="PANTHER" id="PTHR35043">
    <property type="entry name" value="TRANSCRIPTION FACTOR DOMAIN-CONTAINING PROTEIN"/>
    <property type="match status" value="1"/>
</dbReference>
<dbReference type="PANTHER" id="PTHR35043:SF9">
    <property type="match status" value="1"/>
</dbReference>
<feature type="transmembrane region" description="Helical" evidence="1">
    <location>
        <begin position="188"/>
        <end position="209"/>
    </location>
</feature>
<dbReference type="STRING" id="1314781.A0A165EQE2"/>
<keyword evidence="1" id="KW-1133">Transmembrane helix</keyword>
<feature type="transmembrane region" description="Helical" evidence="1">
    <location>
        <begin position="20"/>
        <end position="38"/>
    </location>
</feature>
<evidence type="ECO:0000313" key="3">
    <source>
        <dbReference type="Proteomes" id="UP000077266"/>
    </source>
</evidence>
<keyword evidence="1" id="KW-0812">Transmembrane</keyword>
<evidence type="ECO:0000256" key="1">
    <source>
        <dbReference type="SAM" id="Phobius"/>
    </source>
</evidence>
<organism evidence="2 3">
    <name type="scientific">Exidia glandulosa HHB12029</name>
    <dbReference type="NCBI Taxonomy" id="1314781"/>
    <lineage>
        <taxon>Eukaryota</taxon>
        <taxon>Fungi</taxon>
        <taxon>Dikarya</taxon>
        <taxon>Basidiomycota</taxon>
        <taxon>Agaricomycotina</taxon>
        <taxon>Agaricomycetes</taxon>
        <taxon>Auriculariales</taxon>
        <taxon>Exidiaceae</taxon>
        <taxon>Exidia</taxon>
    </lineage>
</organism>
<sequence>MVNSNLITWRDSDSDTRGTYDILSLCVSTLAICVWSAVHMDIPTNKTFWNVHVKRIAWLAVGLILPEMLVITALGQLMHARSIAIDDGKPLRTHPWTLTHGFYAAMGGFVIETSPGEPFLPFPTTRVVLRPGGLHYLMQHAPYLIPDLSADDIADRSKAGAFTKAILCFQILAFCVGTAARLSQRLPLSLLEVTTLAHCLCALIAYGLWWRKPHDIGEPTVI</sequence>